<dbReference type="GO" id="GO:0006355">
    <property type="term" value="P:regulation of DNA-templated transcription"/>
    <property type="evidence" value="ECO:0007669"/>
    <property type="project" value="InterPro"/>
</dbReference>
<gene>
    <name evidence="1" type="primary">FGT1</name>
    <name evidence="1" type="ORF">SPIL2461_LOCUS23048</name>
</gene>
<dbReference type="Proteomes" id="UP000649617">
    <property type="component" value="Unassembled WGS sequence"/>
</dbReference>
<keyword evidence="2" id="KW-1185">Reference proteome</keyword>
<proteinExistence type="predicted"/>
<comment type="caution">
    <text evidence="1">The sequence shown here is derived from an EMBL/GenBank/DDBJ whole genome shotgun (WGS) entry which is preliminary data.</text>
</comment>
<dbReference type="AlphaFoldDB" id="A0A812YIS1"/>
<dbReference type="GO" id="GO:0042393">
    <property type="term" value="F:histone binding"/>
    <property type="evidence" value="ECO:0007669"/>
    <property type="project" value="TreeGrafter"/>
</dbReference>
<dbReference type="PANTHER" id="PTHR12706:SF33">
    <property type="entry name" value="PROTEIN WITH HELICASE_C DOMAIN"/>
    <property type="match status" value="1"/>
</dbReference>
<protein>
    <submittedName>
        <fullName evidence="1">FGT1 protein</fullName>
    </submittedName>
</protein>
<evidence type="ECO:0000313" key="2">
    <source>
        <dbReference type="Proteomes" id="UP000649617"/>
    </source>
</evidence>
<evidence type="ECO:0000313" key="1">
    <source>
        <dbReference type="EMBL" id="CAE7777517.1"/>
    </source>
</evidence>
<organism evidence="1 2">
    <name type="scientific">Symbiodinium pilosum</name>
    <name type="common">Dinoflagellate</name>
    <dbReference type="NCBI Taxonomy" id="2952"/>
    <lineage>
        <taxon>Eukaryota</taxon>
        <taxon>Sar</taxon>
        <taxon>Alveolata</taxon>
        <taxon>Dinophyceae</taxon>
        <taxon>Suessiales</taxon>
        <taxon>Symbiodiniaceae</taxon>
        <taxon>Symbiodinium</taxon>
    </lineage>
</organism>
<accession>A0A812YIS1</accession>
<name>A0A812YIS1_SYMPI</name>
<dbReference type="GO" id="GO:0031490">
    <property type="term" value="F:chromatin DNA binding"/>
    <property type="evidence" value="ECO:0007669"/>
    <property type="project" value="TreeGrafter"/>
</dbReference>
<sequence>MRAEGMLSCRSLSFKGASFRLVPVTLEEEKQAAAYAGSCKFWQTAFQLIVRLLKARTREVKQKKLKHSTELKENSLHMRHFWSAQQQFFRQLLICSKVDAAVSLATAAQLRGEAVVIAMWSTGESVTEAIADREGDRAAAAAGFASAPKEVALRMLKGLLRTVADSVESEPSALQEIQKAEEQLERPLAWTAKSGSLRLLQLFNAGSSFHPILSMRSCAGWVVLPRLGFSRRSEMRHVRLPRSQLLPVS</sequence>
<dbReference type="PANTHER" id="PTHR12706">
    <property type="entry name" value="STRAWBERRY NOTCH-RELATED"/>
    <property type="match status" value="1"/>
</dbReference>
<dbReference type="EMBL" id="CAJNIZ010047873">
    <property type="protein sequence ID" value="CAE7777517.1"/>
    <property type="molecule type" value="Genomic_DNA"/>
</dbReference>
<reference evidence="1" key="1">
    <citation type="submission" date="2021-02" db="EMBL/GenBank/DDBJ databases">
        <authorList>
            <person name="Dougan E. K."/>
            <person name="Rhodes N."/>
            <person name="Thang M."/>
            <person name="Chan C."/>
        </authorList>
    </citation>
    <scope>NUCLEOTIDE SEQUENCE</scope>
</reference>
<dbReference type="InterPro" id="IPR026741">
    <property type="entry name" value="SNO"/>
</dbReference>
<dbReference type="GO" id="GO:0005634">
    <property type="term" value="C:nucleus"/>
    <property type="evidence" value="ECO:0007669"/>
    <property type="project" value="TreeGrafter"/>
</dbReference>